<dbReference type="AlphaFoldDB" id="A0A8H3JAS0"/>
<dbReference type="Pfam" id="PF25789">
    <property type="entry name" value="TPR_NAA35"/>
    <property type="match status" value="2"/>
</dbReference>
<evidence type="ECO:0000259" key="4">
    <source>
        <dbReference type="Pfam" id="PF04112"/>
    </source>
</evidence>
<name>A0A8H3JAS0_9LECA</name>
<evidence type="ECO:0000256" key="3">
    <source>
        <dbReference type="ARBA" id="ARBA00022490"/>
    </source>
</evidence>
<dbReference type="Proteomes" id="UP000664203">
    <property type="component" value="Unassembled WGS sequence"/>
</dbReference>
<dbReference type="GO" id="GO:0031417">
    <property type="term" value="C:NatC complex"/>
    <property type="evidence" value="ECO:0007669"/>
    <property type="project" value="InterPro"/>
</dbReference>
<dbReference type="OrthoDB" id="269405at2759"/>
<feature type="domain" description="NAA35-like N-terminal" evidence="4">
    <location>
        <begin position="52"/>
        <end position="212"/>
    </location>
</feature>
<reference evidence="6" key="1">
    <citation type="submission" date="2021-03" db="EMBL/GenBank/DDBJ databases">
        <authorList>
            <person name="Tagirdzhanova G."/>
        </authorList>
    </citation>
    <scope>NUCLEOTIDE SEQUENCE</scope>
</reference>
<feature type="domain" description="NAA35-like TPR repeats" evidence="5">
    <location>
        <begin position="331"/>
        <end position="402"/>
    </location>
</feature>
<keyword evidence="3" id="KW-0963">Cytoplasm</keyword>
<dbReference type="InterPro" id="IPR057982">
    <property type="entry name" value="TPR_NAA35"/>
</dbReference>
<protein>
    <submittedName>
        <fullName evidence="6">N-alpha-acetyltransferase 35 NatC auxiliary subunit</fullName>
    </submittedName>
</protein>
<comment type="similarity">
    <text evidence="2">Belongs to the MAK10 family.</text>
</comment>
<evidence type="ECO:0000313" key="6">
    <source>
        <dbReference type="EMBL" id="CAF9943737.1"/>
    </source>
</evidence>
<organism evidence="6 7">
    <name type="scientific">Alectoria fallacina</name>
    <dbReference type="NCBI Taxonomy" id="1903189"/>
    <lineage>
        <taxon>Eukaryota</taxon>
        <taxon>Fungi</taxon>
        <taxon>Dikarya</taxon>
        <taxon>Ascomycota</taxon>
        <taxon>Pezizomycotina</taxon>
        <taxon>Lecanoromycetes</taxon>
        <taxon>OSLEUM clade</taxon>
        <taxon>Lecanoromycetidae</taxon>
        <taxon>Lecanorales</taxon>
        <taxon>Lecanorineae</taxon>
        <taxon>Parmeliaceae</taxon>
        <taxon>Alectoria</taxon>
    </lineage>
</organism>
<comment type="caution">
    <text evidence="6">The sequence shown here is derived from an EMBL/GenBank/DDBJ whole genome shotgun (WGS) entry which is preliminary data.</text>
</comment>
<comment type="subcellular location">
    <subcellularLocation>
        <location evidence="1">Cytoplasm</location>
    </subcellularLocation>
</comment>
<keyword evidence="7" id="KW-1185">Reference proteome</keyword>
<gene>
    <name evidence="6" type="primary">NAA35</name>
    <name evidence="6" type="ORF">ALECFALPRED_001179</name>
</gene>
<dbReference type="EMBL" id="CAJPDR010001223">
    <property type="protein sequence ID" value="CAF9943737.1"/>
    <property type="molecule type" value="Genomic_DNA"/>
</dbReference>
<dbReference type="PANTHER" id="PTHR21373">
    <property type="entry name" value="GLUCOSE REPRESSIBLE PROTEIN MAK10"/>
    <property type="match status" value="1"/>
</dbReference>
<proteinExistence type="inferred from homology"/>
<dbReference type="Pfam" id="PF04112">
    <property type="entry name" value="Mak10"/>
    <property type="match status" value="1"/>
</dbReference>
<evidence type="ECO:0000313" key="7">
    <source>
        <dbReference type="Proteomes" id="UP000664203"/>
    </source>
</evidence>
<dbReference type="PANTHER" id="PTHR21373:SF0">
    <property type="entry name" value="N-ALPHA-ACETYLTRANSFERASE 35, NATC AUXILIARY SUBUNIT"/>
    <property type="match status" value="1"/>
</dbReference>
<evidence type="ECO:0000256" key="1">
    <source>
        <dbReference type="ARBA" id="ARBA00004496"/>
    </source>
</evidence>
<feature type="domain" description="NAA35-like TPR repeats" evidence="5">
    <location>
        <begin position="421"/>
        <end position="708"/>
    </location>
</feature>
<sequence length="736" mass="84188">MADLSKLSIAPDQRDLRQQHQSIAPLQFRKKRMMTVDITSEFFVAASALDTGQLVKDEHFTLFEAVGALEIMDPKMDSGLLPSGESVEHDYDVLKELLPGEVIGIMDQILCFEMTWHMGHPLSQSLFTSAYIDRLLWPDPKTLEQARFERDKTPGPGNELLHLVLRAYCLGLIKTCDFVRRSIMSEQYYEEEDFVVSLYHRKLLDDFGLADISMKLEDAMAYVARKTDLMDLPFREALLNRLEFRKMLLSAVQLDGFLDHQRARLWEGCLELIPMLSQTNKLGLPSEKSFSIKIQRKLASSVPPRPIVKISFDEALARLSGICQNGRDAYRVLESHSGTHLMTFVLTYQSRKPQPLVYIRCLLQSLVFSEMRVLGTMTLKQLLYDDFEELVLPADVLVDPTNCDIEAPQDPRFQISKRMDAFATKAANAEGVDIELRVYTKEEPIREVSAPNKVMWSFPLSSWAYYYKLRQMEWTVQMGFELEVYQVDELAGMYWYLHHLASTRLQHIERIRTFSTHRLKRIAKPSFKQKTSFRRSFSFLDFATLEASAIQSFAEGLSCLFSFLAYLGLIPAPYHPLPYSTPALRYSLRVRPFLSVSLPEVPSYPEFASRVSLHTPERDAGDPSHRTPLTKIETNDQASSILDVADQALKAARKDWESISKAKAETARCVGCEDWWRTSVKNVVRACITANIMIATSKKAISNAASKDVRDILKVELVKSNELYHAWWMVPRISAK</sequence>
<accession>A0A8H3JAS0</accession>
<dbReference type="InterPro" id="IPR057983">
    <property type="entry name" value="NAA35-like_N"/>
</dbReference>
<evidence type="ECO:0000259" key="5">
    <source>
        <dbReference type="Pfam" id="PF25789"/>
    </source>
</evidence>
<evidence type="ECO:0000256" key="2">
    <source>
        <dbReference type="ARBA" id="ARBA00006289"/>
    </source>
</evidence>
<dbReference type="GO" id="GO:0016740">
    <property type="term" value="F:transferase activity"/>
    <property type="evidence" value="ECO:0007669"/>
    <property type="project" value="UniProtKB-KW"/>
</dbReference>
<dbReference type="InterPro" id="IPR007244">
    <property type="entry name" value="Naa35_N"/>
</dbReference>